<organism evidence="1 2">
    <name type="scientific">Nelumbo nucifera</name>
    <name type="common">Sacred lotus</name>
    <dbReference type="NCBI Taxonomy" id="4432"/>
    <lineage>
        <taxon>Eukaryota</taxon>
        <taxon>Viridiplantae</taxon>
        <taxon>Streptophyta</taxon>
        <taxon>Embryophyta</taxon>
        <taxon>Tracheophyta</taxon>
        <taxon>Spermatophyta</taxon>
        <taxon>Magnoliopsida</taxon>
        <taxon>Proteales</taxon>
        <taxon>Nelumbonaceae</taxon>
        <taxon>Nelumbo</taxon>
    </lineage>
</organism>
<proteinExistence type="predicted"/>
<dbReference type="EMBL" id="DUZY01000008">
    <property type="protein sequence ID" value="DAD47469.1"/>
    <property type="molecule type" value="Genomic_DNA"/>
</dbReference>
<reference evidence="1 2" key="1">
    <citation type="journal article" date="2020" name="Mol. Biol. Evol.">
        <title>Distinct Expression and Methylation Patterns for Genes with Different Fates following a Single Whole-Genome Duplication in Flowering Plants.</title>
        <authorList>
            <person name="Shi T."/>
            <person name="Rahmani R.S."/>
            <person name="Gugger P.F."/>
            <person name="Wang M."/>
            <person name="Li H."/>
            <person name="Zhang Y."/>
            <person name="Li Z."/>
            <person name="Wang Q."/>
            <person name="Van de Peer Y."/>
            <person name="Marchal K."/>
            <person name="Chen J."/>
        </authorList>
    </citation>
    <scope>NUCLEOTIDE SEQUENCE [LARGE SCALE GENOMIC DNA]</scope>
    <source>
        <tissue evidence="1">Leaf</tissue>
    </source>
</reference>
<sequence length="150" mass="17717">MDRLNQRGLALVNVCTLCAETEEMGPHLLVCCRYFFHLWTHFVRLFELHWMSPPEIQGIISAWKLGSLSKKGTAYDSLLGTMERKKLAKFTHKKKNKKNLRNFEEKSLPMEALIKKIERQIMRWMSSLKLFVGVGGDYFRNHWHYIGFCH</sequence>
<protein>
    <recommendedName>
        <fullName evidence="3">Reverse transcriptase zinc-binding domain-containing protein</fullName>
    </recommendedName>
</protein>
<evidence type="ECO:0000313" key="1">
    <source>
        <dbReference type="EMBL" id="DAD47469.1"/>
    </source>
</evidence>
<dbReference type="AlphaFoldDB" id="A0A822ZW22"/>
<evidence type="ECO:0000313" key="2">
    <source>
        <dbReference type="Proteomes" id="UP000607653"/>
    </source>
</evidence>
<keyword evidence="2" id="KW-1185">Reference proteome</keyword>
<accession>A0A822ZW22</accession>
<comment type="caution">
    <text evidence="1">The sequence shown here is derived from an EMBL/GenBank/DDBJ whole genome shotgun (WGS) entry which is preliminary data.</text>
</comment>
<dbReference type="Proteomes" id="UP000607653">
    <property type="component" value="Unassembled WGS sequence"/>
</dbReference>
<gene>
    <name evidence="1" type="ORF">HUJ06_017406</name>
</gene>
<evidence type="ECO:0008006" key="3">
    <source>
        <dbReference type="Google" id="ProtNLM"/>
    </source>
</evidence>
<name>A0A822ZW22_NELNU</name>